<protein>
    <recommendedName>
        <fullName evidence="1">Thiol:disulfide interchange protein DsbD N-terminal domain-containing protein</fullName>
    </recommendedName>
</protein>
<feature type="domain" description="Thiol:disulfide interchange protein DsbD N-terminal" evidence="1">
    <location>
        <begin position="24"/>
        <end position="131"/>
    </location>
</feature>
<organism evidence="2 3">
    <name type="scientific">Maritimibacter alkaliphilus HTCC2654</name>
    <dbReference type="NCBI Taxonomy" id="314271"/>
    <lineage>
        <taxon>Bacteria</taxon>
        <taxon>Pseudomonadati</taxon>
        <taxon>Pseudomonadota</taxon>
        <taxon>Alphaproteobacteria</taxon>
        <taxon>Rhodobacterales</taxon>
        <taxon>Roseobacteraceae</taxon>
        <taxon>Maritimibacter</taxon>
    </lineage>
</organism>
<dbReference type="HOGENOM" id="CLU_047910_1_0_5"/>
<dbReference type="RefSeq" id="WP_008333951.1">
    <property type="nucleotide sequence ID" value="NZ_VNHV01000004.1"/>
</dbReference>
<dbReference type="Pfam" id="PF11412">
    <property type="entry name" value="DsbD_N"/>
    <property type="match status" value="1"/>
</dbReference>
<sequence length="255" mass="26901">MLATPVSAEPAPANVTLLPGWRMENGHHMAAIRVDLSDGWKTYWRAPGEGGIPPEIDWSQSSNVAGVTFHWPVPEVIRRDGMTTIGYEDELVLPVELVPARGGEAIHIDADVLVGICEEICVPLETGFDSVLPADLTAPDPVIERALAARPDTAAEAGVSAASCTREELSDGVRLTAQIDMPSLGGDELVVMEAANPAIWVSEAVASRGAEGALMAHADFVPPNARPFDIEGDEVRLTVIGAGRAVDIPGCDLSE</sequence>
<evidence type="ECO:0000259" key="1">
    <source>
        <dbReference type="Pfam" id="PF11412"/>
    </source>
</evidence>
<name>A3VBZ1_9RHOB</name>
<dbReference type="InterPro" id="IPR028250">
    <property type="entry name" value="DsbDN"/>
</dbReference>
<accession>A3VBZ1</accession>
<evidence type="ECO:0000313" key="3">
    <source>
        <dbReference type="Proteomes" id="UP000002931"/>
    </source>
</evidence>
<evidence type="ECO:0000313" key="2">
    <source>
        <dbReference type="EMBL" id="EAQ14474.1"/>
    </source>
</evidence>
<dbReference type="AlphaFoldDB" id="A3VBZ1"/>
<reference evidence="2 3" key="1">
    <citation type="journal article" date="2010" name="J. Bacteriol.">
        <title>Genome sequences of Pelagibaca bermudensis HTCC2601T and Maritimibacter alkaliphilus HTCC2654T, the type strains of two marine Roseobacter genera.</title>
        <authorList>
            <person name="Thrash J.C."/>
            <person name="Cho J.C."/>
            <person name="Ferriera S."/>
            <person name="Johnson J."/>
            <person name="Vergin K.L."/>
            <person name="Giovannoni S.J."/>
        </authorList>
    </citation>
    <scope>NUCLEOTIDE SEQUENCE [LARGE SCALE GENOMIC DNA]</scope>
    <source>
        <strain evidence="2 3">HTCC2654</strain>
    </source>
</reference>
<gene>
    <name evidence="2" type="ORF">RB2654_17431</name>
</gene>
<dbReference type="eggNOG" id="COG4233">
    <property type="taxonomic scope" value="Bacteria"/>
</dbReference>
<keyword evidence="3" id="KW-1185">Reference proteome</keyword>
<dbReference type="EMBL" id="AAMT01000002">
    <property type="protein sequence ID" value="EAQ14474.1"/>
    <property type="molecule type" value="Genomic_DNA"/>
</dbReference>
<proteinExistence type="predicted"/>
<comment type="caution">
    <text evidence="2">The sequence shown here is derived from an EMBL/GenBank/DDBJ whole genome shotgun (WGS) entry which is preliminary data.</text>
</comment>
<dbReference type="STRING" id="314271.RB2654_17431"/>
<dbReference type="Proteomes" id="UP000002931">
    <property type="component" value="Unassembled WGS sequence"/>
</dbReference>